<gene>
    <name evidence="2" type="ORF">J5Y09_21205</name>
</gene>
<feature type="transmembrane region" description="Helical" evidence="1">
    <location>
        <begin position="6"/>
        <end position="26"/>
    </location>
</feature>
<reference evidence="2 3" key="1">
    <citation type="submission" date="2021-03" db="EMBL/GenBank/DDBJ databases">
        <authorList>
            <person name="So Y."/>
        </authorList>
    </citation>
    <scope>NUCLEOTIDE SEQUENCE [LARGE SCALE GENOMIC DNA]</scope>
    <source>
        <strain evidence="2 3">PWR1</strain>
    </source>
</reference>
<keyword evidence="3" id="KW-1185">Reference proteome</keyword>
<dbReference type="EMBL" id="JAGIYZ010000029">
    <property type="protein sequence ID" value="MBP0466460.1"/>
    <property type="molecule type" value="Genomic_DNA"/>
</dbReference>
<dbReference type="RefSeq" id="WP_209353859.1">
    <property type="nucleotide sequence ID" value="NZ_JAGIYZ010000029.1"/>
</dbReference>
<comment type="caution">
    <text evidence="2">The sequence shown here is derived from an EMBL/GenBank/DDBJ whole genome shotgun (WGS) entry which is preliminary data.</text>
</comment>
<keyword evidence="1" id="KW-0472">Membrane</keyword>
<evidence type="ECO:0000313" key="2">
    <source>
        <dbReference type="EMBL" id="MBP0466460.1"/>
    </source>
</evidence>
<evidence type="ECO:0000313" key="3">
    <source>
        <dbReference type="Proteomes" id="UP000680815"/>
    </source>
</evidence>
<sequence length="199" mass="20708">MDADFGGWLQGGITVALALAAAPLLLRLGTVAFERVAPHDAEAVPLMRVGGIGAGLALGVALLLSAPDPAIFLPGRVFLAEAPWNEPLAALLLGQALPGAGTMARLLGAMGGEGGLAAVAGWIAWAGLVLGAVMAVRLWHGPERARAFAAFLLLAVHWAAFVLLGAHVAAWLVAQMGFWVFALLLLLFQHHRYARRPAH</sequence>
<evidence type="ECO:0000256" key="1">
    <source>
        <dbReference type="SAM" id="Phobius"/>
    </source>
</evidence>
<protein>
    <submittedName>
        <fullName evidence="2">Uncharacterized protein</fullName>
    </submittedName>
</protein>
<proteinExistence type="predicted"/>
<organism evidence="2 3">
    <name type="scientific">Roseomonas nitratireducens</name>
    <dbReference type="NCBI Taxonomy" id="2820810"/>
    <lineage>
        <taxon>Bacteria</taxon>
        <taxon>Pseudomonadati</taxon>
        <taxon>Pseudomonadota</taxon>
        <taxon>Alphaproteobacteria</taxon>
        <taxon>Acetobacterales</taxon>
        <taxon>Roseomonadaceae</taxon>
        <taxon>Roseomonas</taxon>
    </lineage>
</organism>
<feature type="transmembrane region" description="Helical" evidence="1">
    <location>
        <begin position="170"/>
        <end position="188"/>
    </location>
</feature>
<keyword evidence="1" id="KW-0812">Transmembrane</keyword>
<name>A0ABS4AYK2_9PROT</name>
<feature type="transmembrane region" description="Helical" evidence="1">
    <location>
        <begin position="46"/>
        <end position="66"/>
    </location>
</feature>
<feature type="transmembrane region" description="Helical" evidence="1">
    <location>
        <begin position="115"/>
        <end position="135"/>
    </location>
</feature>
<feature type="transmembrane region" description="Helical" evidence="1">
    <location>
        <begin position="147"/>
        <end position="164"/>
    </location>
</feature>
<dbReference type="Proteomes" id="UP000680815">
    <property type="component" value="Unassembled WGS sequence"/>
</dbReference>
<accession>A0ABS4AYK2</accession>
<keyword evidence="1" id="KW-1133">Transmembrane helix</keyword>